<accession>A0AA48KSY2</accession>
<dbReference type="InterPro" id="IPR050816">
    <property type="entry name" value="Flavin-dep_Halogenase_NPB"/>
</dbReference>
<dbReference type="PANTHER" id="PTHR43747:SF4">
    <property type="entry name" value="FLAVIN-DEPENDENT TRYPTOPHAN HALOGENASE"/>
    <property type="match status" value="1"/>
</dbReference>
<protein>
    <submittedName>
        <fullName evidence="3">Tryptophan halogenase</fullName>
    </submittedName>
</protein>
<dbReference type="Gene3D" id="3.50.50.60">
    <property type="entry name" value="FAD/NAD(P)-binding domain"/>
    <property type="match status" value="1"/>
</dbReference>
<sequence>MINSILIVGGGTAGWMTALYLSSRLPTGVSISLVESQDIGTVGVGEGSTPYLKQFFDSLDIPEKEWMAQTDATYKSGIRFDDWSHESGYESYFHPFFNEFDKKPAEMFFYNCGLRRRGFEANANPDNYFTAAYIAERFKSPVLAQAPDIQVDYAYHFDATKLGHFLRDKAKSNGVKHHVANVTSVGTDSKGKLKSVMTDTGLKLVANFFVDCSGFQSLLAQKTLKRKFVSYSDVLFNDAAVAIQTPTKSPHKFKAQTRSLALKNGWMWQIPLTSRWGNGYVYSSRHTTAKDAEDELKQTLGLSPNAEVEARHLKMKVGRLEEHWGGNCVAIGLSQGFIEPLEATALMLVQFAIQNLSLILESGSFSGHDMMRYNKEMNRLFDGVKDYVSLHYILNSRKDSQYWVDAREETIVSDNIKYLLKAWDRGEDFEAALKVIEEDLVYLRPSWYCILSGMGRHPERLQPTVKAGPVKVSMDYCQRITDKYFPDYSITP</sequence>
<dbReference type="KEGG" id="pmaw:MACH26_31580"/>
<dbReference type="SUPFAM" id="SSF51905">
    <property type="entry name" value="FAD/NAD(P)-binding domain"/>
    <property type="match status" value="1"/>
</dbReference>
<feature type="binding site" evidence="2">
    <location>
        <position position="342"/>
    </location>
    <ligand>
        <name>L-tryptophan</name>
        <dbReference type="ChEBI" id="CHEBI:57912"/>
    </ligand>
</feature>
<dbReference type="RefSeq" id="WP_338293695.1">
    <property type="nucleotide sequence ID" value="NZ_AP027272.1"/>
</dbReference>
<evidence type="ECO:0000313" key="4">
    <source>
        <dbReference type="Proteomes" id="UP001333710"/>
    </source>
</evidence>
<dbReference type="InterPro" id="IPR036188">
    <property type="entry name" value="FAD/NAD-bd_sf"/>
</dbReference>
<dbReference type="GO" id="GO:0004497">
    <property type="term" value="F:monooxygenase activity"/>
    <property type="evidence" value="ECO:0007669"/>
    <property type="project" value="InterPro"/>
</dbReference>
<organism evidence="3 4">
    <name type="scientific">Planctobacterium marinum</name>
    <dbReference type="NCBI Taxonomy" id="1631968"/>
    <lineage>
        <taxon>Bacteria</taxon>
        <taxon>Pseudomonadati</taxon>
        <taxon>Pseudomonadota</taxon>
        <taxon>Gammaproteobacteria</taxon>
        <taxon>Alteromonadales</taxon>
        <taxon>Alteromonadaceae</taxon>
        <taxon>Planctobacterium</taxon>
    </lineage>
</organism>
<feature type="binding site" evidence="2">
    <location>
        <position position="333"/>
    </location>
    <ligand>
        <name>FAD</name>
        <dbReference type="ChEBI" id="CHEBI:57692"/>
    </ligand>
</feature>
<dbReference type="GO" id="GO:0000166">
    <property type="term" value="F:nucleotide binding"/>
    <property type="evidence" value="ECO:0007669"/>
    <property type="project" value="UniProtKB-KW"/>
</dbReference>
<evidence type="ECO:0000256" key="1">
    <source>
        <dbReference type="PIRSR" id="PIRSR011396-1"/>
    </source>
</evidence>
<gene>
    <name evidence="3" type="ORF">MACH26_31580</name>
</gene>
<evidence type="ECO:0000256" key="2">
    <source>
        <dbReference type="PIRSR" id="PIRSR011396-2"/>
    </source>
</evidence>
<feature type="binding site" evidence="2">
    <location>
        <position position="75"/>
    </location>
    <ligand>
        <name>7-chloro-L-tryptophan</name>
        <dbReference type="ChEBI" id="CHEBI:58713"/>
    </ligand>
</feature>
<keyword evidence="2" id="KW-0285">Flavoprotein</keyword>
<dbReference type="Pfam" id="PF04820">
    <property type="entry name" value="Trp_halogenase"/>
    <property type="match status" value="1"/>
</dbReference>
<reference evidence="3" key="1">
    <citation type="submission" date="2023-01" db="EMBL/GenBank/DDBJ databases">
        <title>Complete genome sequence of Planctobacterium marinum strain Dej080120_11.</title>
        <authorList>
            <person name="Ueki S."/>
            <person name="Maruyama F."/>
        </authorList>
    </citation>
    <scope>NUCLEOTIDE SEQUENCE</scope>
    <source>
        <strain evidence="3">Dej080120_11</strain>
    </source>
</reference>
<feature type="active site" evidence="1">
    <location>
        <position position="75"/>
    </location>
</feature>
<keyword evidence="4" id="KW-1185">Reference proteome</keyword>
<dbReference type="Proteomes" id="UP001333710">
    <property type="component" value="Chromosome"/>
</dbReference>
<keyword evidence="2" id="KW-0547">Nucleotide-binding</keyword>
<feature type="binding site" evidence="2">
    <location>
        <begin position="10"/>
        <end position="13"/>
    </location>
    <ligand>
        <name>FAD</name>
        <dbReference type="ChEBI" id="CHEBI:57692"/>
    </ligand>
</feature>
<evidence type="ECO:0000313" key="3">
    <source>
        <dbReference type="EMBL" id="BDX07637.1"/>
    </source>
</evidence>
<dbReference type="InterPro" id="IPR033856">
    <property type="entry name" value="Trp_halogen"/>
</dbReference>
<dbReference type="PANTHER" id="PTHR43747">
    <property type="entry name" value="FAD-BINDING PROTEIN"/>
    <property type="match status" value="1"/>
</dbReference>
<name>A0AA48KSY2_9ALTE</name>
<proteinExistence type="predicted"/>
<dbReference type="PIRSF" id="PIRSF011396">
    <property type="entry name" value="Trp_halogenase"/>
    <property type="match status" value="1"/>
</dbReference>
<feature type="binding site" evidence="2">
    <location>
        <position position="182"/>
    </location>
    <ligand>
        <name>FAD</name>
        <dbReference type="ChEBI" id="CHEBI:57692"/>
    </ligand>
</feature>
<keyword evidence="2" id="KW-0274">FAD</keyword>
<dbReference type="EMBL" id="AP027272">
    <property type="protein sequence ID" value="BDX07637.1"/>
    <property type="molecule type" value="Genomic_DNA"/>
</dbReference>
<dbReference type="InterPro" id="IPR006905">
    <property type="entry name" value="Flavin_halogenase"/>
</dbReference>
<dbReference type="AlphaFoldDB" id="A0AA48KSY2"/>